<feature type="compositionally biased region" description="Basic and acidic residues" evidence="3">
    <location>
        <begin position="57"/>
        <end position="67"/>
    </location>
</feature>
<feature type="compositionally biased region" description="Polar residues" evidence="3">
    <location>
        <begin position="23"/>
        <end position="34"/>
    </location>
</feature>
<dbReference type="GO" id="GO:0008270">
    <property type="term" value="F:zinc ion binding"/>
    <property type="evidence" value="ECO:0007669"/>
    <property type="project" value="UniProtKB-KW"/>
</dbReference>
<keyword evidence="1" id="KW-0479">Metal-binding</keyword>
<keyword evidence="2" id="KW-0175">Coiled coil</keyword>
<feature type="compositionally biased region" description="Basic and acidic residues" evidence="3">
    <location>
        <begin position="11"/>
        <end position="21"/>
    </location>
</feature>
<dbReference type="PROSITE" id="PS50157">
    <property type="entry name" value="ZINC_FINGER_C2H2_2"/>
    <property type="match status" value="1"/>
</dbReference>
<dbReference type="EMBL" id="OE001991">
    <property type="protein sequence ID" value="CAD7457934.1"/>
    <property type="molecule type" value="Genomic_DNA"/>
</dbReference>
<dbReference type="Gene3D" id="3.60.10.10">
    <property type="entry name" value="Endonuclease/exonuclease/phosphatase"/>
    <property type="match status" value="1"/>
</dbReference>
<dbReference type="InterPro" id="IPR013087">
    <property type="entry name" value="Znf_C2H2_type"/>
</dbReference>
<evidence type="ECO:0000256" key="1">
    <source>
        <dbReference type="PROSITE-ProRule" id="PRU00042"/>
    </source>
</evidence>
<sequence length="661" mass="76010">MFNITNLMNKITDRGHDREVPGKSSQDDTPSDQSAEGFLCPKCLKAFPTPENLQSHYETDHEADEHSIASQESGSSYGVQATNQQTSDLFLYTERGSTQEIKGAHQVQGPSLEEIAELRMRLHEALANNVHLEQEKKHLEQKAAQLAQDYVTVKAHSDEGDSIQLSMKERLKVLEAHVAHRESIDDTAVLRQELVQVQRVMDELNQERERERDELKTELDLYKEKYGDIHKETSRKDNIESLSLLLTTTKDELLKLQKVHTELLDNIQANEGSSTALQQLNQMNRQGIYQLLRHKGDTLHSLARLNPWTLEMIYAVLIKEHHFQELSFQIENLHLQHTEKDLEIDSLKKTLQEKTEKLAETANTIHGLEKNTSELEKLPSAVSCELSVSTKEAMGLLYYRTELSHLRIIIEKNMMEFKTNLEVEMSDLSIDCNTKVSELSEMIFNMKIDLESACTDAKNYKLQLSENAKLHEELKQNYESLLMLCSVEVKEENVRVELWNEINEVLNACEPGERIILLGDMNGWVGTQRESSAIVLGRFGDDRVDENCNELVSLCLEKGLVASNIWFKQKDIHLYSWQRGDSRTKIDFVVYDERLRSLVNNTRAVCGAECGTDHFLVISMVELGRNFVRKQRKSIKQVQMKVEKLQDKSVRMHMKDCWAEI</sequence>
<dbReference type="SUPFAM" id="SSF56219">
    <property type="entry name" value="DNase I-like"/>
    <property type="match status" value="1"/>
</dbReference>
<evidence type="ECO:0000313" key="5">
    <source>
        <dbReference type="EMBL" id="CAD7457934.1"/>
    </source>
</evidence>
<dbReference type="PROSITE" id="PS00028">
    <property type="entry name" value="ZINC_FINGER_C2H2_1"/>
    <property type="match status" value="1"/>
</dbReference>
<feature type="domain" description="C2H2-type" evidence="4">
    <location>
        <begin position="38"/>
        <end position="66"/>
    </location>
</feature>
<feature type="coiled-coil region" evidence="2">
    <location>
        <begin position="344"/>
        <end position="378"/>
    </location>
</feature>
<feature type="region of interest" description="Disordered" evidence="3">
    <location>
        <begin position="1"/>
        <end position="35"/>
    </location>
</feature>
<gene>
    <name evidence="5" type="ORF">TTEB3V08_LOCUS5924</name>
</gene>
<dbReference type="InterPro" id="IPR036691">
    <property type="entry name" value="Endo/exonu/phosph_ase_sf"/>
</dbReference>
<feature type="coiled-coil region" evidence="2">
    <location>
        <begin position="115"/>
        <end position="149"/>
    </location>
</feature>
<feature type="compositionally biased region" description="Polar residues" evidence="3">
    <location>
        <begin position="68"/>
        <end position="79"/>
    </location>
</feature>
<reference evidence="5" key="1">
    <citation type="submission" date="2020-11" db="EMBL/GenBank/DDBJ databases">
        <authorList>
            <person name="Tran Van P."/>
        </authorList>
    </citation>
    <scope>NUCLEOTIDE SEQUENCE</scope>
</reference>
<dbReference type="AlphaFoldDB" id="A0A7R9IGE5"/>
<organism evidence="5">
    <name type="scientific">Timema tahoe</name>
    <dbReference type="NCBI Taxonomy" id="61484"/>
    <lineage>
        <taxon>Eukaryota</taxon>
        <taxon>Metazoa</taxon>
        <taxon>Ecdysozoa</taxon>
        <taxon>Arthropoda</taxon>
        <taxon>Hexapoda</taxon>
        <taxon>Insecta</taxon>
        <taxon>Pterygota</taxon>
        <taxon>Neoptera</taxon>
        <taxon>Polyneoptera</taxon>
        <taxon>Phasmatodea</taxon>
        <taxon>Timematodea</taxon>
        <taxon>Timematoidea</taxon>
        <taxon>Timematidae</taxon>
        <taxon>Timema</taxon>
    </lineage>
</organism>
<keyword evidence="1" id="KW-0863">Zinc-finger</keyword>
<proteinExistence type="predicted"/>
<evidence type="ECO:0000259" key="4">
    <source>
        <dbReference type="PROSITE" id="PS50157"/>
    </source>
</evidence>
<name>A0A7R9IGE5_9NEOP</name>
<evidence type="ECO:0000256" key="2">
    <source>
        <dbReference type="SAM" id="Coils"/>
    </source>
</evidence>
<feature type="coiled-coil region" evidence="2">
    <location>
        <begin position="187"/>
        <end position="232"/>
    </location>
</feature>
<protein>
    <recommendedName>
        <fullName evidence="4">C2H2-type domain-containing protein</fullName>
    </recommendedName>
</protein>
<feature type="region of interest" description="Disordered" evidence="3">
    <location>
        <begin position="57"/>
        <end position="79"/>
    </location>
</feature>
<evidence type="ECO:0000256" key="3">
    <source>
        <dbReference type="SAM" id="MobiDB-lite"/>
    </source>
</evidence>
<accession>A0A7R9IGE5</accession>
<keyword evidence="1" id="KW-0862">Zinc</keyword>